<dbReference type="EMBL" id="JANBPT010001416">
    <property type="protein sequence ID" value="KAJ1908048.1"/>
    <property type="molecule type" value="Genomic_DNA"/>
</dbReference>
<evidence type="ECO:0000256" key="1">
    <source>
        <dbReference type="SAM" id="SignalP"/>
    </source>
</evidence>
<feature type="signal peptide" evidence="1">
    <location>
        <begin position="1"/>
        <end position="20"/>
    </location>
</feature>
<feature type="chain" id="PRO_5040740998" evidence="1">
    <location>
        <begin position="21"/>
        <end position="296"/>
    </location>
</feature>
<evidence type="ECO:0000313" key="3">
    <source>
        <dbReference type="Proteomes" id="UP001150569"/>
    </source>
</evidence>
<evidence type="ECO:0000313" key="2">
    <source>
        <dbReference type="EMBL" id="KAJ1908048.1"/>
    </source>
</evidence>
<protein>
    <submittedName>
        <fullName evidence="2">Uncharacterized protein</fullName>
    </submittedName>
</protein>
<name>A0A9W7ZMK8_9FUNG</name>
<dbReference type="AlphaFoldDB" id="A0A9W7ZMK8"/>
<dbReference type="Proteomes" id="UP001150569">
    <property type="component" value="Unassembled WGS sequence"/>
</dbReference>
<gene>
    <name evidence="2" type="ORF">IWQ60_011751</name>
</gene>
<sequence>MRLSTAFGVAGLVLGPLAAATNFHDFSGHHPTLETTNPYTAPPATENSESQAWYDCAARFRRVDGTAISGPDWLLQLDHALSTIADDATDAVNNESLYPFTGLSKYSKKLNYRFDDFLHPRFRCLLMAYRKTVSHLNHLGHSPQGLSSIEQQLGWYRAASNVQNYPQRDRVRSSITSQLWSLDTCTWMVAGGKASLAYLTPWRQYLNRALFYAEPLLSEAPNRLSTLATRQVPQETRENLEDLIVLVQNHVEEWQTFVNSWHTLLARSSDLEGLLTWLLDNCSRYTSSHTVARPDY</sequence>
<reference evidence="2" key="1">
    <citation type="submission" date="2022-07" db="EMBL/GenBank/DDBJ databases">
        <title>Phylogenomic reconstructions and comparative analyses of Kickxellomycotina fungi.</title>
        <authorList>
            <person name="Reynolds N.K."/>
            <person name="Stajich J.E."/>
            <person name="Barry K."/>
            <person name="Grigoriev I.V."/>
            <person name="Crous P."/>
            <person name="Smith M.E."/>
        </authorList>
    </citation>
    <scope>NUCLEOTIDE SEQUENCE</scope>
    <source>
        <strain evidence="2">RSA 861</strain>
    </source>
</reference>
<keyword evidence="3" id="KW-1185">Reference proteome</keyword>
<proteinExistence type="predicted"/>
<organism evidence="2 3">
    <name type="scientific">Tieghemiomyces parasiticus</name>
    <dbReference type="NCBI Taxonomy" id="78921"/>
    <lineage>
        <taxon>Eukaryota</taxon>
        <taxon>Fungi</taxon>
        <taxon>Fungi incertae sedis</taxon>
        <taxon>Zoopagomycota</taxon>
        <taxon>Kickxellomycotina</taxon>
        <taxon>Dimargaritomycetes</taxon>
        <taxon>Dimargaritales</taxon>
        <taxon>Dimargaritaceae</taxon>
        <taxon>Tieghemiomyces</taxon>
    </lineage>
</organism>
<comment type="caution">
    <text evidence="2">The sequence shown here is derived from an EMBL/GenBank/DDBJ whole genome shotgun (WGS) entry which is preliminary data.</text>
</comment>
<accession>A0A9W7ZMK8</accession>
<keyword evidence="1" id="KW-0732">Signal</keyword>